<feature type="transmembrane region" description="Helical" evidence="1">
    <location>
        <begin position="43"/>
        <end position="65"/>
    </location>
</feature>
<sequence>MKYENIDKIKVSSKLDERIRDAIEEGYKGKGESKMKNKWKKKVAAAAATMVIGTTAFSVAFPAYAKEIPVIGNIFSYLSENRNGSYMDYKEYSKSLDMTQEDKGIKITLNDAIYDGRTVMITYTIESEKDLGDSIYTKDDLSIEGYKGGMTGSSGVHKVSENTYVGFTRMSIDEPKDDLNVKLKFEGINDYNDHNGLDINGNWGFKFNLKKSDADIMMINKSTTKEGVNLNIEKITFTPMSTILYYSQQVSDEELNGYHSVDTEIVEVKDDLGNVYSGEGDGGHGTKNIMNWTSTYEKIDENATKLIITPKAEFNVLAKDGQRIIGSSALKDKYMDKEVLEYLKEKGTMPKEVILDDIVIDLK</sequence>
<keyword evidence="5" id="KW-1185">Reference proteome</keyword>
<organism evidence="4 5">
    <name type="scientific">Clostridium mobile</name>
    <dbReference type="NCBI Taxonomy" id="2841512"/>
    <lineage>
        <taxon>Bacteria</taxon>
        <taxon>Bacillati</taxon>
        <taxon>Bacillota</taxon>
        <taxon>Clostridia</taxon>
        <taxon>Eubacteriales</taxon>
        <taxon>Clostridiaceae</taxon>
        <taxon>Clostridium</taxon>
    </lineage>
</organism>
<dbReference type="EMBL" id="JAHLQF010000003">
    <property type="protein sequence ID" value="MBU5485230.1"/>
    <property type="molecule type" value="Genomic_DNA"/>
</dbReference>
<evidence type="ECO:0000256" key="1">
    <source>
        <dbReference type="SAM" id="Phobius"/>
    </source>
</evidence>
<feature type="domain" description="DUF4179" evidence="2">
    <location>
        <begin position="35"/>
        <end position="127"/>
    </location>
</feature>
<evidence type="ECO:0000313" key="4">
    <source>
        <dbReference type="EMBL" id="MBU5485230.1"/>
    </source>
</evidence>
<name>A0ABS6ELA4_9CLOT</name>
<dbReference type="InterPro" id="IPR040680">
    <property type="entry name" value="DUF5643"/>
</dbReference>
<dbReference type="Pfam" id="PF13786">
    <property type="entry name" value="DUF4179"/>
    <property type="match status" value="1"/>
</dbReference>
<feature type="domain" description="DUF5643" evidence="3">
    <location>
        <begin position="219"/>
        <end position="312"/>
    </location>
</feature>
<dbReference type="RefSeq" id="WP_216439790.1">
    <property type="nucleotide sequence ID" value="NZ_JAHLQF010000003.1"/>
</dbReference>
<keyword evidence="1" id="KW-1133">Transmembrane helix</keyword>
<dbReference type="Pfam" id="PF18705">
    <property type="entry name" value="DUF5643"/>
    <property type="match status" value="1"/>
</dbReference>
<accession>A0ABS6ELA4</accession>
<evidence type="ECO:0000259" key="3">
    <source>
        <dbReference type="Pfam" id="PF18705"/>
    </source>
</evidence>
<protein>
    <submittedName>
        <fullName evidence="4">DUF4179 domain-containing protein</fullName>
    </submittedName>
</protein>
<evidence type="ECO:0000313" key="5">
    <source>
        <dbReference type="Proteomes" id="UP000726170"/>
    </source>
</evidence>
<comment type="caution">
    <text evidence="4">The sequence shown here is derived from an EMBL/GenBank/DDBJ whole genome shotgun (WGS) entry which is preliminary data.</text>
</comment>
<gene>
    <name evidence="4" type="ORF">KQI86_12870</name>
</gene>
<dbReference type="Proteomes" id="UP000726170">
    <property type="component" value="Unassembled WGS sequence"/>
</dbReference>
<dbReference type="InterPro" id="IPR025436">
    <property type="entry name" value="DUF4179"/>
</dbReference>
<proteinExistence type="predicted"/>
<keyword evidence="1" id="KW-0472">Membrane</keyword>
<evidence type="ECO:0000259" key="2">
    <source>
        <dbReference type="Pfam" id="PF13786"/>
    </source>
</evidence>
<keyword evidence="1" id="KW-0812">Transmembrane</keyword>
<reference evidence="4 5" key="1">
    <citation type="submission" date="2021-06" db="EMBL/GenBank/DDBJ databases">
        <authorList>
            <person name="Sun Q."/>
            <person name="Li D."/>
        </authorList>
    </citation>
    <scope>NUCLEOTIDE SEQUENCE [LARGE SCALE GENOMIC DNA]</scope>
    <source>
        <strain evidence="4 5">MSJ-11</strain>
    </source>
</reference>